<keyword evidence="3" id="KW-1133">Transmembrane helix</keyword>
<proteinExistence type="inferred from homology"/>
<keyword evidence="6" id="KW-1185">Reference proteome</keyword>
<sequence>MADNRLRELLQDGIAAARSGNTATARRLLEEVIKHDENNEQAWLWLATVVKSRAERRICLQKVLQINPNNKAAQQAMQQLGATTAPSRTTGRGASQPRTSTPAAPSRLGVDERSNEQTVWAQRFILAVVLIAIIGVIVIVYNATTGDDEQPEVALVGTSSVTSTPSATPTPRPTNTQPFIVVSTRTITALPPTFTPTFTPTSTEAPLPSETPVAMNFYSLLVVSRPDGQTETELFRMQGDGTGETSVASDMRDVSLSLDGSQILFVREVDYGDDAADEVFIAPLSNPNDAEQLTELRTADASQPIFSPNGNQMVFVSDYDGDQELYLFDLQARTTLALTENDYSDRDPTWSLDGRYIAFASDMDSPGFSDIYRVSFNLNRQEGEDAFTIDRLTDDNGSSYAPSYSFDGTQIVYLNDSSGDADIVVMRSDGQSSRTLLPGDTAEDRSPVWSPNGKYIVFVSNRVDDRFQVYAIDVETQSIQRITDDSRQALKAVFSS</sequence>
<dbReference type="InterPro" id="IPR002469">
    <property type="entry name" value="Peptidase_S9B_N"/>
</dbReference>
<dbReference type="InterPro" id="IPR011990">
    <property type="entry name" value="TPR-like_helical_dom_sf"/>
</dbReference>
<dbReference type="KEGG" id="pmet:G4Y79_09200"/>
<dbReference type="SUPFAM" id="SSF69304">
    <property type="entry name" value="Tricorn protease N-terminal domain"/>
    <property type="match status" value="1"/>
</dbReference>
<dbReference type="Pfam" id="PF07676">
    <property type="entry name" value="PD40"/>
    <property type="match status" value="1"/>
</dbReference>
<keyword evidence="3" id="KW-0472">Membrane</keyword>
<dbReference type="InterPro" id="IPR011659">
    <property type="entry name" value="WD40"/>
</dbReference>
<dbReference type="Gene3D" id="1.25.40.10">
    <property type="entry name" value="Tetratricopeptide repeat domain"/>
    <property type="match status" value="1"/>
</dbReference>
<feature type="region of interest" description="Disordered" evidence="2">
    <location>
        <begin position="75"/>
        <end position="110"/>
    </location>
</feature>
<dbReference type="Proteomes" id="UP000594468">
    <property type="component" value="Chromosome"/>
</dbReference>
<evidence type="ECO:0000259" key="4">
    <source>
        <dbReference type="Pfam" id="PF00930"/>
    </source>
</evidence>
<dbReference type="GO" id="GO:0006508">
    <property type="term" value="P:proteolysis"/>
    <property type="evidence" value="ECO:0007669"/>
    <property type="project" value="InterPro"/>
</dbReference>
<dbReference type="Pfam" id="PF00930">
    <property type="entry name" value="DPPIV_N"/>
    <property type="match status" value="1"/>
</dbReference>
<comment type="similarity">
    <text evidence="1">Belongs to the TolB family.</text>
</comment>
<dbReference type="SUPFAM" id="SSF48452">
    <property type="entry name" value="TPR-like"/>
    <property type="match status" value="1"/>
</dbReference>
<protein>
    <submittedName>
        <fullName evidence="5">PD40 domain-containing protein</fullName>
    </submittedName>
</protein>
<accession>A0A7S8ED44</accession>
<evidence type="ECO:0000313" key="5">
    <source>
        <dbReference type="EMBL" id="QPC84533.1"/>
    </source>
</evidence>
<dbReference type="PANTHER" id="PTHR36842:SF1">
    <property type="entry name" value="PROTEIN TOLB"/>
    <property type="match status" value="1"/>
</dbReference>
<organism evidence="5 6">
    <name type="scientific">Phototrophicus methaneseepsis</name>
    <dbReference type="NCBI Taxonomy" id="2710758"/>
    <lineage>
        <taxon>Bacteria</taxon>
        <taxon>Bacillati</taxon>
        <taxon>Chloroflexota</taxon>
        <taxon>Candidatus Thermofontia</taxon>
        <taxon>Phototrophicales</taxon>
        <taxon>Phototrophicaceae</taxon>
        <taxon>Phototrophicus</taxon>
    </lineage>
</organism>
<dbReference type="EMBL" id="CP062983">
    <property type="protein sequence ID" value="QPC84533.1"/>
    <property type="molecule type" value="Genomic_DNA"/>
</dbReference>
<evidence type="ECO:0000313" key="6">
    <source>
        <dbReference type="Proteomes" id="UP000594468"/>
    </source>
</evidence>
<keyword evidence="3" id="KW-0812">Transmembrane</keyword>
<feature type="transmembrane region" description="Helical" evidence="3">
    <location>
        <begin position="124"/>
        <end position="143"/>
    </location>
</feature>
<dbReference type="RefSeq" id="WP_195172596.1">
    <property type="nucleotide sequence ID" value="NZ_CP062983.1"/>
</dbReference>
<name>A0A7S8ED44_9CHLR</name>
<reference evidence="5 6" key="1">
    <citation type="submission" date="2020-02" db="EMBL/GenBank/DDBJ databases">
        <authorList>
            <person name="Zheng R.K."/>
            <person name="Sun C.M."/>
        </authorList>
    </citation>
    <scope>NUCLEOTIDE SEQUENCE [LARGE SCALE GENOMIC DNA]</scope>
    <source>
        <strain evidence="6">rifampicinis</strain>
    </source>
</reference>
<gene>
    <name evidence="5" type="ORF">G4Y79_09200</name>
</gene>
<evidence type="ECO:0000256" key="3">
    <source>
        <dbReference type="SAM" id="Phobius"/>
    </source>
</evidence>
<dbReference type="PANTHER" id="PTHR36842">
    <property type="entry name" value="PROTEIN TOLB HOMOLOG"/>
    <property type="match status" value="1"/>
</dbReference>
<feature type="compositionally biased region" description="Polar residues" evidence="2">
    <location>
        <begin position="75"/>
        <end position="103"/>
    </location>
</feature>
<dbReference type="AlphaFoldDB" id="A0A7S8ED44"/>
<evidence type="ECO:0000256" key="2">
    <source>
        <dbReference type="SAM" id="MobiDB-lite"/>
    </source>
</evidence>
<dbReference type="Gene3D" id="2.120.10.30">
    <property type="entry name" value="TolB, C-terminal domain"/>
    <property type="match status" value="2"/>
</dbReference>
<feature type="domain" description="Dipeptidylpeptidase IV N-terminal" evidence="4">
    <location>
        <begin position="305"/>
        <end position="414"/>
    </location>
</feature>
<evidence type="ECO:0000256" key="1">
    <source>
        <dbReference type="ARBA" id="ARBA00009820"/>
    </source>
</evidence>
<dbReference type="InterPro" id="IPR011042">
    <property type="entry name" value="6-blade_b-propeller_TolB-like"/>
</dbReference>